<feature type="compositionally biased region" description="Basic residues" evidence="2">
    <location>
        <begin position="160"/>
        <end position="170"/>
    </location>
</feature>
<keyword evidence="1" id="KW-0175">Coiled coil</keyword>
<organism evidence="3 4">
    <name type="scientific">[Candida] subhashii</name>
    <dbReference type="NCBI Taxonomy" id="561895"/>
    <lineage>
        <taxon>Eukaryota</taxon>
        <taxon>Fungi</taxon>
        <taxon>Dikarya</taxon>
        <taxon>Ascomycota</taxon>
        <taxon>Saccharomycotina</taxon>
        <taxon>Pichiomycetes</taxon>
        <taxon>Debaryomycetaceae</taxon>
        <taxon>Spathaspora</taxon>
    </lineage>
</organism>
<feature type="coiled-coil region" evidence="1">
    <location>
        <begin position="15"/>
        <end position="44"/>
    </location>
</feature>
<accession>A0A8J5QKB5</accession>
<dbReference type="GeneID" id="73470759"/>
<reference evidence="3 4" key="1">
    <citation type="journal article" date="2021" name="DNA Res.">
        <title>Genome analysis of Candida subhashii reveals its hybrid nature and dual mitochondrial genome conformations.</title>
        <authorList>
            <person name="Mixao V."/>
            <person name="Hegedusova E."/>
            <person name="Saus E."/>
            <person name="Pryszcz L.P."/>
            <person name="Cillingova A."/>
            <person name="Nosek J."/>
            <person name="Gabaldon T."/>
        </authorList>
    </citation>
    <scope>NUCLEOTIDE SEQUENCE [LARGE SCALE GENOMIC DNA]</scope>
    <source>
        <strain evidence="3 4">CBS 10753</strain>
    </source>
</reference>
<dbReference type="OrthoDB" id="4080041at2759"/>
<comment type="caution">
    <text evidence="3">The sequence shown here is derived from an EMBL/GenBank/DDBJ whole genome shotgun (WGS) entry which is preliminary data.</text>
</comment>
<feature type="compositionally biased region" description="Polar residues" evidence="2">
    <location>
        <begin position="187"/>
        <end position="199"/>
    </location>
</feature>
<dbReference type="RefSeq" id="XP_049262749.1">
    <property type="nucleotide sequence ID" value="XM_049407868.1"/>
</dbReference>
<sequence length="387" mass="44864">MTAFKKKISNYIDSKQEISEGYLALRQQLELEEEEEDRESLINAFDILLRVDELLYDYHVKKSYLELSKLEYFIQDETFLKELENISKSLERMIPLPELIGAVPKLAVFRRELFENAREAAKIIHQYEQNNPGVPKFLTIQDIKELNRKGPWSKPPQVGKKPHPSTKRNLPKSEPTTKRTPAPPTPENSKPVTENNRISKPSLLQKGYPSIIHKKRGSVSQPKNNIIIDEPEFQFTKHPTLTPFEQGGWSRHHVRIIFDAANTRQHTSTRCDYIRDQFLKQLNVNITVKMATYLLEHYGLKYTKPRGDFEKYQQSFDDIYLGVKDKSHAIRADYIVSQFMTKLNVHVPKAAAECGAKLRDLFMKEYGTPTEPAANVEGLKHKPNYQI</sequence>
<keyword evidence="4" id="KW-1185">Reference proteome</keyword>
<gene>
    <name evidence="3" type="ORF">J8A68_003959</name>
</gene>
<evidence type="ECO:0000313" key="4">
    <source>
        <dbReference type="Proteomes" id="UP000694255"/>
    </source>
</evidence>
<evidence type="ECO:0000313" key="3">
    <source>
        <dbReference type="EMBL" id="KAG7662516.1"/>
    </source>
</evidence>
<proteinExistence type="predicted"/>
<dbReference type="AlphaFoldDB" id="A0A8J5QKB5"/>
<dbReference type="EMBL" id="JAGSYN010000172">
    <property type="protein sequence ID" value="KAG7662516.1"/>
    <property type="molecule type" value="Genomic_DNA"/>
</dbReference>
<feature type="region of interest" description="Disordered" evidence="2">
    <location>
        <begin position="148"/>
        <end position="212"/>
    </location>
</feature>
<dbReference type="Proteomes" id="UP000694255">
    <property type="component" value="Unassembled WGS sequence"/>
</dbReference>
<evidence type="ECO:0000256" key="1">
    <source>
        <dbReference type="SAM" id="Coils"/>
    </source>
</evidence>
<protein>
    <submittedName>
        <fullName evidence="3">Uncharacterized protein</fullName>
    </submittedName>
</protein>
<name>A0A8J5QKB5_9ASCO</name>
<evidence type="ECO:0000256" key="2">
    <source>
        <dbReference type="SAM" id="MobiDB-lite"/>
    </source>
</evidence>